<dbReference type="FunFam" id="3.10.129.10:FF:000004">
    <property type="entry name" value="Tol-pal system-associated acyl-CoA thioesterase"/>
    <property type="match status" value="1"/>
</dbReference>
<dbReference type="GO" id="GO:0047617">
    <property type="term" value="F:fatty acyl-CoA hydrolase activity"/>
    <property type="evidence" value="ECO:0007669"/>
    <property type="project" value="TreeGrafter"/>
</dbReference>
<comment type="caution">
    <text evidence="3">The sequence shown here is derived from an EMBL/GenBank/DDBJ whole genome shotgun (WGS) entry which is preliminary data.</text>
</comment>
<name>A0A9D1PUB7_9SPIO</name>
<accession>A0A9D1PUB7</accession>
<dbReference type="SUPFAM" id="SSF54637">
    <property type="entry name" value="Thioesterase/thiol ester dehydrase-isomerase"/>
    <property type="match status" value="1"/>
</dbReference>
<reference evidence="3" key="1">
    <citation type="journal article" date="2021" name="PeerJ">
        <title>Extensive microbial diversity within the chicken gut microbiome revealed by metagenomics and culture.</title>
        <authorList>
            <person name="Gilroy R."/>
            <person name="Ravi A."/>
            <person name="Getino M."/>
            <person name="Pursley I."/>
            <person name="Horton D.L."/>
            <person name="Alikhan N.F."/>
            <person name="Baker D."/>
            <person name="Gharbi K."/>
            <person name="Hall N."/>
            <person name="Watson M."/>
            <person name="Adriaenssens E.M."/>
            <person name="Foster-Nyarko E."/>
            <person name="Jarju S."/>
            <person name="Secka A."/>
            <person name="Antonio M."/>
            <person name="Oren A."/>
            <person name="Chaudhuri R.R."/>
            <person name="La Ragione R."/>
            <person name="Hildebrand F."/>
            <person name="Pallen M.J."/>
        </authorList>
    </citation>
    <scope>NUCLEOTIDE SEQUENCE</scope>
    <source>
        <strain evidence="3">Gambia11-129</strain>
    </source>
</reference>
<evidence type="ECO:0000256" key="2">
    <source>
        <dbReference type="ARBA" id="ARBA00022801"/>
    </source>
</evidence>
<dbReference type="EC" id="3.1.2.-" evidence="3"/>
<dbReference type="PANTHER" id="PTHR31793">
    <property type="entry name" value="4-HYDROXYBENZOYL-COA THIOESTERASE FAMILY MEMBER"/>
    <property type="match status" value="1"/>
</dbReference>
<organism evidence="3 4">
    <name type="scientific">Candidatus Ornithospirochaeta avicola</name>
    <dbReference type="NCBI Taxonomy" id="2840896"/>
    <lineage>
        <taxon>Bacteria</taxon>
        <taxon>Pseudomonadati</taxon>
        <taxon>Spirochaetota</taxon>
        <taxon>Spirochaetia</taxon>
        <taxon>Spirochaetales</taxon>
        <taxon>Spirochaetaceae</taxon>
        <taxon>Spirochaetaceae incertae sedis</taxon>
        <taxon>Candidatus Ornithospirochaeta</taxon>
    </lineage>
</organism>
<dbReference type="Gene3D" id="3.10.129.10">
    <property type="entry name" value="Hotdog Thioesterase"/>
    <property type="match status" value="1"/>
</dbReference>
<protein>
    <submittedName>
        <fullName evidence="3">YbgC/FadM family acyl-CoA thioesterase</fullName>
        <ecNumber evidence="3">3.1.2.-</ecNumber>
    </submittedName>
</protein>
<dbReference type="AlphaFoldDB" id="A0A9D1PUB7"/>
<evidence type="ECO:0000313" key="4">
    <source>
        <dbReference type="Proteomes" id="UP000823936"/>
    </source>
</evidence>
<dbReference type="PANTHER" id="PTHR31793:SF37">
    <property type="entry name" value="ACYL-COA THIOESTER HYDROLASE YBGC"/>
    <property type="match status" value="1"/>
</dbReference>
<dbReference type="InterPro" id="IPR008272">
    <property type="entry name" value="HB-CoA_thioesterase_AS"/>
</dbReference>
<dbReference type="Proteomes" id="UP000823936">
    <property type="component" value="Unassembled WGS sequence"/>
</dbReference>
<dbReference type="PROSITE" id="PS01328">
    <property type="entry name" value="4HBCOA_THIOESTERASE"/>
    <property type="match status" value="1"/>
</dbReference>
<dbReference type="NCBIfam" id="TIGR00051">
    <property type="entry name" value="YbgC/FadM family acyl-CoA thioesterase"/>
    <property type="match status" value="1"/>
</dbReference>
<evidence type="ECO:0000256" key="1">
    <source>
        <dbReference type="ARBA" id="ARBA00005953"/>
    </source>
</evidence>
<gene>
    <name evidence="3" type="ORF">IAB12_04530</name>
</gene>
<dbReference type="CDD" id="cd00586">
    <property type="entry name" value="4HBT"/>
    <property type="match status" value="1"/>
</dbReference>
<dbReference type="InterPro" id="IPR029069">
    <property type="entry name" value="HotDog_dom_sf"/>
</dbReference>
<sequence length="130" mass="14982">MREFSYELRVYFSDTDAEGIVYHARYLDFAEHARTEMLRAIGYNQSQMKENGVIFVVKSMEIEYKKPAFLDDVLTVVTTAEEIKKFSAVFSQTIRRGEDEICLIRLKVASLSSDAKRIVPVPEHIAEVLK</sequence>
<keyword evidence="2 3" id="KW-0378">Hydrolase</keyword>
<dbReference type="InterPro" id="IPR006684">
    <property type="entry name" value="YbgC/YbaW"/>
</dbReference>
<dbReference type="EMBL" id="DXHU01000017">
    <property type="protein sequence ID" value="HIV99024.1"/>
    <property type="molecule type" value="Genomic_DNA"/>
</dbReference>
<dbReference type="PIRSF" id="PIRSF003230">
    <property type="entry name" value="YbgC"/>
    <property type="match status" value="1"/>
</dbReference>
<dbReference type="InterPro" id="IPR050563">
    <property type="entry name" value="4-hydroxybenzoyl-CoA_TE"/>
</dbReference>
<reference evidence="3" key="2">
    <citation type="submission" date="2021-04" db="EMBL/GenBank/DDBJ databases">
        <authorList>
            <person name="Gilroy R."/>
        </authorList>
    </citation>
    <scope>NUCLEOTIDE SEQUENCE</scope>
    <source>
        <strain evidence="3">Gambia11-129</strain>
    </source>
</reference>
<dbReference type="Pfam" id="PF13279">
    <property type="entry name" value="4HBT_2"/>
    <property type="match status" value="1"/>
</dbReference>
<proteinExistence type="inferred from homology"/>
<evidence type="ECO:0000313" key="3">
    <source>
        <dbReference type="EMBL" id="HIV99024.1"/>
    </source>
</evidence>
<comment type="similarity">
    <text evidence="1">Belongs to the 4-hydroxybenzoyl-CoA thioesterase family.</text>
</comment>